<reference evidence="2 3" key="1">
    <citation type="submission" date="2023-07" db="EMBL/GenBank/DDBJ databases">
        <title>Genomic Encyclopedia of Type Strains, Phase IV (KMG-IV): sequencing the most valuable type-strain genomes for metagenomic binning, comparative biology and taxonomic classification.</title>
        <authorList>
            <person name="Goeker M."/>
        </authorList>
    </citation>
    <scope>NUCLEOTIDE SEQUENCE [LARGE SCALE GENOMIC DNA]</scope>
    <source>
        <strain evidence="2 3">DSM 19154</strain>
    </source>
</reference>
<keyword evidence="1" id="KW-1133">Transmembrane helix</keyword>
<keyword evidence="1" id="KW-0812">Transmembrane</keyword>
<evidence type="ECO:0000313" key="2">
    <source>
        <dbReference type="EMBL" id="MDQ0208685.1"/>
    </source>
</evidence>
<dbReference type="Proteomes" id="UP001225034">
    <property type="component" value="Unassembled WGS sequence"/>
</dbReference>
<evidence type="ECO:0000313" key="3">
    <source>
        <dbReference type="Proteomes" id="UP001225034"/>
    </source>
</evidence>
<feature type="transmembrane region" description="Helical" evidence="1">
    <location>
        <begin position="7"/>
        <end position="25"/>
    </location>
</feature>
<comment type="caution">
    <text evidence="2">The sequence shown here is derived from an EMBL/GenBank/DDBJ whole genome shotgun (WGS) entry which is preliminary data.</text>
</comment>
<protein>
    <recommendedName>
        <fullName evidence="4">Major facilitator superfamily (MFS) profile domain-containing protein</fullName>
    </recommendedName>
</protein>
<evidence type="ECO:0000256" key="1">
    <source>
        <dbReference type="SAM" id="Phobius"/>
    </source>
</evidence>
<keyword evidence="1" id="KW-0472">Membrane</keyword>
<dbReference type="RefSeq" id="WP_306984929.1">
    <property type="nucleotide sequence ID" value="NZ_JAUSUA010000006.1"/>
</dbReference>
<sequence>MEESGSVATLVQMTMPLGIIAGGLWAEFFNIRILFVINIVLSAIILIALLRTTFHQTVK</sequence>
<name>A0ABT9YLF1_9BACI</name>
<evidence type="ECO:0008006" key="4">
    <source>
        <dbReference type="Google" id="ProtNLM"/>
    </source>
</evidence>
<organism evidence="2 3">
    <name type="scientific">Alkalicoccobacillus murimartini</name>
    <dbReference type="NCBI Taxonomy" id="171685"/>
    <lineage>
        <taxon>Bacteria</taxon>
        <taxon>Bacillati</taxon>
        <taxon>Bacillota</taxon>
        <taxon>Bacilli</taxon>
        <taxon>Bacillales</taxon>
        <taxon>Bacillaceae</taxon>
        <taxon>Alkalicoccobacillus</taxon>
    </lineage>
</organism>
<keyword evidence="3" id="KW-1185">Reference proteome</keyword>
<gene>
    <name evidence="2" type="ORF">J2S05_003497</name>
</gene>
<accession>A0ABT9YLF1</accession>
<feature type="transmembrane region" description="Helical" evidence="1">
    <location>
        <begin position="31"/>
        <end position="50"/>
    </location>
</feature>
<dbReference type="EMBL" id="JAUSUA010000006">
    <property type="protein sequence ID" value="MDQ0208685.1"/>
    <property type="molecule type" value="Genomic_DNA"/>
</dbReference>
<proteinExistence type="predicted"/>